<gene>
    <name evidence="1" type="ORF">BJF96_g5088</name>
</gene>
<comment type="caution">
    <text evidence="1">The sequence shown here is derived from an EMBL/GenBank/DDBJ whole genome shotgun (WGS) entry which is preliminary data.</text>
</comment>
<organism evidence="1 2">
    <name type="scientific">Verticillium dahliae</name>
    <name type="common">Verticillium wilt</name>
    <dbReference type="NCBI Taxonomy" id="27337"/>
    <lineage>
        <taxon>Eukaryota</taxon>
        <taxon>Fungi</taxon>
        <taxon>Dikarya</taxon>
        <taxon>Ascomycota</taxon>
        <taxon>Pezizomycotina</taxon>
        <taxon>Sordariomycetes</taxon>
        <taxon>Hypocreomycetidae</taxon>
        <taxon>Glomerellales</taxon>
        <taxon>Plectosphaerellaceae</taxon>
        <taxon>Verticillium</taxon>
    </lineage>
</organism>
<dbReference type="Proteomes" id="UP000236305">
    <property type="component" value="Unassembled WGS sequence"/>
</dbReference>
<protein>
    <submittedName>
        <fullName evidence="1">Uncharacterized protein</fullName>
    </submittedName>
</protein>
<proteinExistence type="predicted"/>
<dbReference type="EMBL" id="MPSH01000015">
    <property type="protein sequence ID" value="PNH31813.1"/>
    <property type="molecule type" value="Genomic_DNA"/>
</dbReference>
<sequence length="72" mass="7766">MQRKLYVSSSSSSISSTLNVFAALDITKAWQHLSQGTGRATRIDFSISSEQLRLSPMLDPLPGVSLAPTNLS</sequence>
<reference evidence="1 2" key="1">
    <citation type="submission" date="2017-12" db="EMBL/GenBank/DDBJ databases">
        <title>Comparative genomics yields insights into virulence evolution of Verticillium dahliae.</title>
        <authorList>
            <person name="Fan R."/>
            <person name="Armitage A.D."/>
            <person name="Cascant-Lopez E."/>
            <person name="Sobczyk M."/>
            <person name="Cockerton H.M."/>
            <person name="Harrison R.J."/>
        </authorList>
    </citation>
    <scope>NUCLEOTIDE SEQUENCE [LARGE SCALE GENOMIC DNA]</scope>
    <source>
        <strain evidence="1 2">12008</strain>
    </source>
</reference>
<accession>A0AA44WJ78</accession>
<evidence type="ECO:0000313" key="2">
    <source>
        <dbReference type="Proteomes" id="UP000236305"/>
    </source>
</evidence>
<dbReference type="AlphaFoldDB" id="A0AA44WJ78"/>
<name>A0AA44WJ78_VERDA</name>
<evidence type="ECO:0000313" key="1">
    <source>
        <dbReference type="EMBL" id="PNH31813.1"/>
    </source>
</evidence>